<keyword evidence="5" id="KW-1185">Reference proteome</keyword>
<dbReference type="RefSeq" id="WP_236986052.1">
    <property type="nucleotide sequence ID" value="NZ_AP023086.1"/>
</dbReference>
<keyword evidence="2" id="KW-0576">Peroxisome</keyword>
<sequence length="261" mass="27304">MTDISTILLKSGHIRAESANNGGTWLLTLDRGAVKNALNLAMYEDLAALLAGFDASDTGRVVILAGASGCFTSGNDLSDFTAAGIDNIVSEDSSLWRFMVALRDCSKPVIVAVDGLAIGIGTTMLLHADAIFASARASFAMPFAKLGLCPEYGSSLLLPKRIGYLKAAQWLMLGDTISAEQAQDAGLVNAVVDDALAVAMDYALRLQALPPKALITAKALLKSADKNSVAQCMLAEAEHFKAALNGKEFADAVAAFFGKSE</sequence>
<dbReference type="CDD" id="cd06558">
    <property type="entry name" value="crotonase-like"/>
    <property type="match status" value="1"/>
</dbReference>
<evidence type="ECO:0000256" key="2">
    <source>
        <dbReference type="ARBA" id="ARBA00023140"/>
    </source>
</evidence>
<keyword evidence="3" id="KW-0413">Isomerase</keyword>
<dbReference type="InterPro" id="IPR051053">
    <property type="entry name" value="ECH/Chromodomain_protein"/>
</dbReference>
<proteinExistence type="predicted"/>
<dbReference type="InterPro" id="IPR001753">
    <property type="entry name" value="Enoyl-CoA_hydra/iso"/>
</dbReference>
<evidence type="ECO:0000256" key="3">
    <source>
        <dbReference type="ARBA" id="ARBA00023235"/>
    </source>
</evidence>
<dbReference type="PANTHER" id="PTHR43684:SF1">
    <property type="entry name" value="ENOYL-COA DELTA ISOMERASE 2"/>
    <property type="match status" value="1"/>
</dbReference>
<dbReference type="Proteomes" id="UP001320119">
    <property type="component" value="Chromosome"/>
</dbReference>
<dbReference type="SUPFAM" id="SSF52096">
    <property type="entry name" value="ClpP/crotonase"/>
    <property type="match status" value="1"/>
</dbReference>
<organism evidence="4 5">
    <name type="scientific">Marinagarivorans cellulosilyticus</name>
    <dbReference type="NCBI Taxonomy" id="2721545"/>
    <lineage>
        <taxon>Bacteria</taxon>
        <taxon>Pseudomonadati</taxon>
        <taxon>Pseudomonadota</taxon>
        <taxon>Gammaproteobacteria</taxon>
        <taxon>Cellvibrionales</taxon>
        <taxon>Cellvibrionaceae</taxon>
        <taxon>Marinagarivorans</taxon>
    </lineage>
</organism>
<dbReference type="GO" id="GO:0004165">
    <property type="term" value="F:delta(3)-delta(2)-enoyl-CoA isomerase activity"/>
    <property type="evidence" value="ECO:0007669"/>
    <property type="project" value="UniProtKB-ARBA"/>
</dbReference>
<dbReference type="EMBL" id="AP023086">
    <property type="protein sequence ID" value="BCD96557.1"/>
    <property type="molecule type" value="Genomic_DNA"/>
</dbReference>
<comment type="subcellular location">
    <subcellularLocation>
        <location evidence="1">Peroxisome</location>
    </subcellularLocation>
</comment>
<evidence type="ECO:0008006" key="6">
    <source>
        <dbReference type="Google" id="ProtNLM"/>
    </source>
</evidence>
<evidence type="ECO:0000313" key="4">
    <source>
        <dbReference type="EMBL" id="BCD96557.1"/>
    </source>
</evidence>
<protein>
    <recommendedName>
        <fullName evidence="6">Enoyl-CoA hydratase</fullName>
    </recommendedName>
</protein>
<name>A0AAN2BJ36_9GAMM</name>
<evidence type="ECO:0000313" key="5">
    <source>
        <dbReference type="Proteomes" id="UP001320119"/>
    </source>
</evidence>
<dbReference type="PANTHER" id="PTHR43684">
    <property type="match status" value="1"/>
</dbReference>
<dbReference type="KEGG" id="marq:MARGE09_P0757"/>
<evidence type="ECO:0000256" key="1">
    <source>
        <dbReference type="ARBA" id="ARBA00004275"/>
    </source>
</evidence>
<reference evidence="4 5" key="1">
    <citation type="journal article" date="2022" name="IScience">
        <title>An ultrasensitive nanofiber-based assay for enzymatic hydrolysis and deep-sea microbial degradation of cellulose.</title>
        <authorList>
            <person name="Tsudome M."/>
            <person name="Tachioka M."/>
            <person name="Miyazaki M."/>
            <person name="Uchimura K."/>
            <person name="Tsuda M."/>
            <person name="Takaki Y."/>
            <person name="Deguchi S."/>
        </authorList>
    </citation>
    <scope>NUCLEOTIDE SEQUENCE [LARGE SCALE GENOMIC DNA]</scope>
    <source>
        <strain evidence="4 5">GE09</strain>
    </source>
</reference>
<dbReference type="Gene3D" id="3.90.226.10">
    <property type="entry name" value="2-enoyl-CoA Hydratase, Chain A, domain 1"/>
    <property type="match status" value="1"/>
</dbReference>
<accession>A0AAN2BJ36</accession>
<dbReference type="AlphaFoldDB" id="A0AAN2BJ36"/>
<dbReference type="Pfam" id="PF00378">
    <property type="entry name" value="ECH_1"/>
    <property type="match status" value="1"/>
</dbReference>
<gene>
    <name evidence="4" type="ORF">MARGE09_P0757</name>
</gene>
<dbReference type="InterPro" id="IPR029045">
    <property type="entry name" value="ClpP/crotonase-like_dom_sf"/>
</dbReference>